<sequence>MPARQPPLHRPARGLNAPAPIPPTSAFLVTCEHGGREIPEPYREYFAQHDGLLAGHRGYDPGALALARELADALHAPLLWSSTSRLLVDLNRSPTNPARFSAISRTMPPALRAEVQAHHYQPYRLDVEQSVDNGVRQHGHVVHISSHSFTPVLDGRVRNADVGFLYDPRRPAEAALCERWLEALQLRNPALRLRRNYPYAGRSDGFCTWLRRHHDGSRYLGVELEVNQRHATAGGPQWTALRADIVAALLQAVGRTTGEMRAAGASRPGVNQMS</sequence>
<dbReference type="HOGENOM" id="CLU_079628_0_0_4"/>
<name>A1K6A5_AZOSB</name>
<organism evidence="1 2">
    <name type="scientific">Azoarcus sp. (strain BH72)</name>
    <dbReference type="NCBI Taxonomy" id="418699"/>
    <lineage>
        <taxon>Bacteria</taxon>
        <taxon>Pseudomonadati</taxon>
        <taxon>Pseudomonadota</taxon>
        <taxon>Betaproteobacteria</taxon>
        <taxon>Rhodocyclales</taxon>
        <taxon>Zoogloeaceae</taxon>
        <taxon>Azoarcus</taxon>
    </lineage>
</organism>
<dbReference type="eggNOG" id="COG3931">
    <property type="taxonomic scope" value="Bacteria"/>
</dbReference>
<proteinExistence type="predicted"/>
<gene>
    <name evidence="1" type="ordered locus">azo1743</name>
</gene>
<reference evidence="1 2" key="1">
    <citation type="journal article" date="2006" name="Nat. Biotechnol.">
        <title>Complete genome of the mutualistic, N2-fixing grass endophyte Azoarcus sp. strain BH72.</title>
        <authorList>
            <person name="Krause A."/>
            <person name="Ramakumar A."/>
            <person name="Bartels D."/>
            <person name="Battistoni F."/>
            <person name="Bekel T."/>
            <person name="Boch J."/>
            <person name="Boehm M."/>
            <person name="Friedrich F."/>
            <person name="Hurek T."/>
            <person name="Krause L."/>
            <person name="Linke B."/>
            <person name="McHardy A.C."/>
            <person name="Sarkar A."/>
            <person name="Schneiker S."/>
            <person name="Syed A.A."/>
            <person name="Thauer R."/>
            <person name="Vorhoelter F.-J."/>
            <person name="Weidner S."/>
            <person name="Puehler A."/>
            <person name="Reinhold-Hurek B."/>
            <person name="Kaiser O."/>
            <person name="Goesmann A."/>
        </authorList>
    </citation>
    <scope>NUCLEOTIDE SEQUENCE [LARGE SCALE GENOMIC DNA]</scope>
    <source>
        <strain evidence="1 2">BH72</strain>
    </source>
</reference>
<dbReference type="EMBL" id="AM406670">
    <property type="protein sequence ID" value="CAL94360.1"/>
    <property type="molecule type" value="Genomic_DNA"/>
</dbReference>
<dbReference type="SUPFAM" id="SSF53187">
    <property type="entry name" value="Zn-dependent exopeptidases"/>
    <property type="match status" value="1"/>
</dbReference>
<dbReference type="Gene3D" id="3.40.630.40">
    <property type="entry name" value="Zn-dependent exopeptidases"/>
    <property type="match status" value="1"/>
</dbReference>
<accession>A1K6A5</accession>
<dbReference type="InterPro" id="IPR007709">
    <property type="entry name" value="N-FG_amidohydro"/>
</dbReference>
<dbReference type="AlphaFoldDB" id="A1K6A5"/>
<evidence type="ECO:0008006" key="3">
    <source>
        <dbReference type="Google" id="ProtNLM"/>
    </source>
</evidence>
<dbReference type="Proteomes" id="UP000002588">
    <property type="component" value="Chromosome"/>
</dbReference>
<dbReference type="Pfam" id="PF05013">
    <property type="entry name" value="FGase"/>
    <property type="match status" value="1"/>
</dbReference>
<dbReference type="STRING" id="62928.azo1743"/>
<dbReference type="RefSeq" id="WP_011765476.1">
    <property type="nucleotide sequence ID" value="NC_008702.1"/>
</dbReference>
<protein>
    <recommendedName>
        <fullName evidence="3">N-formylglutamate amidohydrolase</fullName>
    </recommendedName>
</protein>
<evidence type="ECO:0000313" key="2">
    <source>
        <dbReference type="Proteomes" id="UP000002588"/>
    </source>
</evidence>
<keyword evidence="2" id="KW-1185">Reference proteome</keyword>
<dbReference type="KEGG" id="azo:azo1743"/>
<evidence type="ECO:0000313" key="1">
    <source>
        <dbReference type="EMBL" id="CAL94360.1"/>
    </source>
</evidence>